<dbReference type="Proteomes" id="UP001589740">
    <property type="component" value="Unassembled WGS sequence"/>
</dbReference>
<accession>A0ABV5Z2J5</accession>
<feature type="compositionally biased region" description="Basic residues" evidence="1">
    <location>
        <begin position="35"/>
        <end position="44"/>
    </location>
</feature>
<evidence type="ECO:0000256" key="1">
    <source>
        <dbReference type="SAM" id="MobiDB-lite"/>
    </source>
</evidence>
<name>A0ABV5Z2J5_9STAP</name>
<evidence type="ECO:0000313" key="2">
    <source>
        <dbReference type="EMBL" id="MFB9860324.1"/>
    </source>
</evidence>
<reference evidence="2 3" key="1">
    <citation type="submission" date="2024-09" db="EMBL/GenBank/DDBJ databases">
        <authorList>
            <person name="Sun Q."/>
            <person name="Mori K."/>
        </authorList>
    </citation>
    <scope>NUCLEOTIDE SEQUENCE [LARGE SCALE GENOMIC DNA]</scope>
    <source>
        <strain evidence="2 3">JCM 12822</strain>
    </source>
</reference>
<dbReference type="RefSeq" id="WP_380569912.1">
    <property type="nucleotide sequence ID" value="NZ_JBHMAH010000010.1"/>
</dbReference>
<feature type="region of interest" description="Disordered" evidence="1">
    <location>
        <begin position="1"/>
        <end position="57"/>
    </location>
</feature>
<sequence>MYIRTSSGVLHGTENRGSWKPVRATSMNGPDQHASVRRTLRGKSRGGESVQCEVAPR</sequence>
<proteinExistence type="predicted"/>
<dbReference type="EMBL" id="JBHMAH010000010">
    <property type="protein sequence ID" value="MFB9860324.1"/>
    <property type="molecule type" value="Genomic_DNA"/>
</dbReference>
<evidence type="ECO:0000313" key="3">
    <source>
        <dbReference type="Proteomes" id="UP001589740"/>
    </source>
</evidence>
<gene>
    <name evidence="2" type="ORF">ACFFLE_04285</name>
</gene>
<keyword evidence="3" id="KW-1185">Reference proteome</keyword>
<organism evidence="2 3">
    <name type="scientific">Salinicoccus siamensis</name>
    <dbReference type="NCBI Taxonomy" id="381830"/>
    <lineage>
        <taxon>Bacteria</taxon>
        <taxon>Bacillati</taxon>
        <taxon>Bacillota</taxon>
        <taxon>Bacilli</taxon>
        <taxon>Bacillales</taxon>
        <taxon>Staphylococcaceae</taxon>
        <taxon>Salinicoccus</taxon>
    </lineage>
</organism>
<comment type="caution">
    <text evidence="2">The sequence shown here is derived from an EMBL/GenBank/DDBJ whole genome shotgun (WGS) entry which is preliminary data.</text>
</comment>
<protein>
    <submittedName>
        <fullName evidence="2">Uncharacterized protein</fullName>
    </submittedName>
</protein>